<proteinExistence type="predicted"/>
<organism evidence="2 3">
    <name type="scientific">Candidatus Roizmanbacteria bacterium CG10_big_fil_rev_8_21_14_0_10_39_6</name>
    <dbReference type="NCBI Taxonomy" id="1974853"/>
    <lineage>
        <taxon>Bacteria</taxon>
        <taxon>Candidatus Roizmaniibacteriota</taxon>
    </lineage>
</organism>
<name>A0A2M8KSH9_9BACT</name>
<keyword evidence="1" id="KW-0732">Signal</keyword>
<gene>
    <name evidence="2" type="ORF">COU88_02660</name>
</gene>
<dbReference type="EMBL" id="PFED01000113">
    <property type="protein sequence ID" value="PJE62863.1"/>
    <property type="molecule type" value="Genomic_DNA"/>
</dbReference>
<feature type="signal peptide" evidence="1">
    <location>
        <begin position="1"/>
        <end position="28"/>
    </location>
</feature>
<reference evidence="3" key="1">
    <citation type="submission" date="2017-09" db="EMBL/GenBank/DDBJ databases">
        <title>Depth-based differentiation of microbial function through sediment-hosted aquifers and enrichment of novel symbionts in the deep terrestrial subsurface.</title>
        <authorList>
            <person name="Probst A.J."/>
            <person name="Ladd B."/>
            <person name="Jarett J.K."/>
            <person name="Geller-Mcgrath D.E."/>
            <person name="Sieber C.M.K."/>
            <person name="Emerson J.B."/>
            <person name="Anantharaman K."/>
            <person name="Thomas B.C."/>
            <person name="Malmstrom R."/>
            <person name="Stieglmeier M."/>
            <person name="Klingl A."/>
            <person name="Woyke T."/>
            <person name="Ryan C.M."/>
            <person name="Banfield J.F."/>
        </authorList>
    </citation>
    <scope>NUCLEOTIDE SEQUENCE [LARGE SCALE GENOMIC DNA]</scope>
</reference>
<dbReference type="AlphaFoldDB" id="A0A2M8KSH9"/>
<comment type="caution">
    <text evidence="2">The sequence shown here is derived from an EMBL/GenBank/DDBJ whole genome shotgun (WGS) entry which is preliminary data.</text>
</comment>
<accession>A0A2M8KSH9</accession>
<dbReference type="Proteomes" id="UP000229554">
    <property type="component" value="Unassembled WGS sequence"/>
</dbReference>
<sequence>MKEHLRTILAASAMLACLANGTVHLARAQETFPTLPLGGYTLVPLGSCADFMAMPGDEITLGFSGSDVHAIELHSGTCADNTTRHAPETTDVDPLIVSPHDQGSGSTLTFFSPFGGPASMFVIGEQGQVGNATLTMESKDRIRVLGNDQAVVQTDKAQDVTVGTIVNNGEVTAAGPATIMLYKDGQPISTNSTDITLKAGENRFFSGTIPPNTELPITATLTFDPIPSVNTPWDAPEEKINVTVGKDIYTHRLFLPFAISSNTPDLDGLFLDGAVVFAGFRTLVLNEAIRFSTESADDALSGAMGSDNVTYLATGPFNCDTDLLPVEPDICLENPTVEQVLDQITASVAKWYFEWRKTHPNEDERPQFLFMGADHGRPRDGGIYITTNEIAVTLDDINGAIRRACPDCDIAITSGVCHGGKGIPEVSDPNTVLLTATGETVAYVDDYTLPDGRKVPADTFMIGLVNALVQGKTLGEWFTQFLDSDLLIRHPYQIPQADANGNGVANEQADLASDLLQLRIQR</sequence>
<feature type="chain" id="PRO_5014617815" evidence="1">
    <location>
        <begin position="29"/>
        <end position="522"/>
    </location>
</feature>
<dbReference type="PROSITE" id="PS51257">
    <property type="entry name" value="PROKAR_LIPOPROTEIN"/>
    <property type="match status" value="1"/>
</dbReference>
<evidence type="ECO:0000313" key="3">
    <source>
        <dbReference type="Proteomes" id="UP000229554"/>
    </source>
</evidence>
<evidence type="ECO:0000313" key="2">
    <source>
        <dbReference type="EMBL" id="PJE62863.1"/>
    </source>
</evidence>
<protein>
    <submittedName>
        <fullName evidence="2">Uncharacterized protein</fullName>
    </submittedName>
</protein>
<evidence type="ECO:0000256" key="1">
    <source>
        <dbReference type="SAM" id="SignalP"/>
    </source>
</evidence>